<feature type="region of interest" description="Disordered" evidence="13">
    <location>
        <begin position="449"/>
        <end position="471"/>
    </location>
</feature>
<dbReference type="CDD" id="cd01365">
    <property type="entry name" value="KISc_KIF1A_KIF1B"/>
    <property type="match status" value="1"/>
</dbReference>
<dbReference type="GO" id="GO:0005524">
    <property type="term" value="F:ATP binding"/>
    <property type="evidence" value="ECO:0007669"/>
    <property type="project" value="UniProtKB-UniRule"/>
</dbReference>
<dbReference type="InterPro" id="IPR008984">
    <property type="entry name" value="SMAD_FHA_dom_sf"/>
</dbReference>
<evidence type="ECO:0000256" key="8">
    <source>
        <dbReference type="ARBA" id="ARBA00023175"/>
    </source>
</evidence>
<protein>
    <recommendedName>
        <fullName evidence="10">Kinesin-like protein 6</fullName>
    </recommendedName>
</protein>
<dbReference type="Pfam" id="PF00225">
    <property type="entry name" value="Kinesin"/>
    <property type="match status" value="1"/>
</dbReference>
<keyword evidence="2" id="KW-0813">Transport</keyword>
<comment type="similarity">
    <text evidence="11">Belongs to the TRAFAC class myosin-kinesin ATPase superfamily. Kinesin family.</text>
</comment>
<evidence type="ECO:0000256" key="6">
    <source>
        <dbReference type="ARBA" id="ARBA00023128"/>
    </source>
</evidence>
<dbReference type="PANTHER" id="PTHR47117">
    <property type="entry name" value="STAR-RELATED LIPID TRANSFER PROTEIN 9"/>
    <property type="match status" value="1"/>
</dbReference>
<evidence type="ECO:0000259" key="14">
    <source>
        <dbReference type="PROSITE" id="PS50067"/>
    </source>
</evidence>
<keyword evidence="16" id="KW-1185">Reference proteome</keyword>
<dbReference type="EMBL" id="JAIZAY010000009">
    <property type="protein sequence ID" value="KAJ8035630.1"/>
    <property type="molecule type" value="Genomic_DNA"/>
</dbReference>
<dbReference type="SMART" id="SM00129">
    <property type="entry name" value="KISc"/>
    <property type="match status" value="1"/>
</dbReference>
<feature type="binding site" evidence="11">
    <location>
        <begin position="108"/>
        <end position="115"/>
    </location>
    <ligand>
        <name>ATP</name>
        <dbReference type="ChEBI" id="CHEBI:30616"/>
    </ligand>
</feature>
<evidence type="ECO:0000256" key="1">
    <source>
        <dbReference type="ARBA" id="ARBA00004318"/>
    </source>
</evidence>
<dbReference type="PRINTS" id="PR00380">
    <property type="entry name" value="KINESINHEAVY"/>
</dbReference>
<gene>
    <name evidence="15" type="ORF">HOLleu_19367</name>
</gene>
<feature type="compositionally biased region" description="Basic and acidic residues" evidence="13">
    <location>
        <begin position="449"/>
        <end position="466"/>
    </location>
</feature>
<dbReference type="SUPFAM" id="SSF52540">
    <property type="entry name" value="P-loop containing nucleoside triphosphate hydrolases"/>
    <property type="match status" value="1"/>
</dbReference>
<accession>A0A9Q1BZT8</accession>
<dbReference type="FunFam" id="2.60.200.20:FF:000034">
    <property type="entry name" value="kinesin-like protein KIF28P"/>
    <property type="match status" value="1"/>
</dbReference>
<proteinExistence type="inferred from homology"/>
<keyword evidence="4 11" id="KW-0067">ATP-binding</keyword>
<evidence type="ECO:0000313" key="16">
    <source>
        <dbReference type="Proteomes" id="UP001152320"/>
    </source>
</evidence>
<dbReference type="OrthoDB" id="3176171at2759"/>
<dbReference type="SMART" id="SM00240">
    <property type="entry name" value="FHA"/>
    <property type="match status" value="1"/>
</dbReference>
<evidence type="ECO:0000256" key="5">
    <source>
        <dbReference type="ARBA" id="ARBA00023054"/>
    </source>
</evidence>
<evidence type="ECO:0000313" key="15">
    <source>
        <dbReference type="EMBL" id="KAJ8035630.1"/>
    </source>
</evidence>
<reference evidence="15" key="1">
    <citation type="submission" date="2021-10" db="EMBL/GenBank/DDBJ databases">
        <title>Tropical sea cucumber genome reveals ecological adaptation and Cuvierian tubules defense mechanism.</title>
        <authorList>
            <person name="Chen T."/>
        </authorList>
    </citation>
    <scope>NUCLEOTIDE SEQUENCE</scope>
    <source>
        <strain evidence="15">Nanhai2018</strain>
        <tissue evidence="15">Muscle</tissue>
    </source>
</reference>
<evidence type="ECO:0000256" key="3">
    <source>
        <dbReference type="ARBA" id="ARBA00022741"/>
    </source>
</evidence>
<sequence>MPEDNVKVAVRVRPFNSREKDRGAKLIIQMNGNTTTIKNPEEPNEEPRKFAFDYSYWSHDGFTEQEDGLLVPVKGSNYADQPRVFEELGRGVLSNAWEGYNSCLFAYGQTGSGKSFSMVGYGCNKGIVPIFCDQLFVGISQKKDEGTKTEFEVTFSMLEIYNEQVRDLLNPSSNKKGGLKVREHPKKGFYVEALKQTPVQSYQEIEDRMDEGTRNRTVAATQMNATSSRAHTIVGIKFTQKSINDAGQEMAKTAVCNLVDLAGSERAESTGATGDRLKEGAAINQSLSSLGNCIAALADKAKGKNVKIPYRDSVLTKLLKNALGGNSKTIMIAALSPADINFEETLSTLRYADRAKQIKNAAVVNEDPTEKLIRELKEENQRLMDALKKGGVVALSSGDDDDDRQQMTEEVNSTEKEALRKELEEEMQARLRDTEAEMEEMKKTWEEKLKQAQESAGHDAEKEKKEARKSKPHMYNLNMDSQLSGMIVYILDQSLYNVGNNKADHTPDIILNGLSIQKEHAKITNEGNKVFVEKSSPEAKLLVNGEPITSKQELDHNDRIMFGSNHLYVFQHPVLYNADPKKYTVVTYEMAQEEIAQKSGFDMSAKDSTEDKLLQQDLIDLIPMVEEANAMSEELNRRVKFEIKMLSATARGLQHGRTEVFVKMVNLDHDLEYLWDREKFIRRKYLMQEMYQNFQEGEDWQLPDEKDPFTESPDTEVFIGSSHVYLQSIAYLIETKESVIISDYQGQQQGLMDIEVVPCNSSGKELSEADDVFVDDPKEMIGRSLNFVVKIKSAMGIPTKYKDVYCKYKIFLDKEDNITDKKGGSISLEFNHRKYFNFDVATSQLVDYLVKSTLTIQVWGVQQTKEASKAQKKPLTEATPDGNINQDSQMTADKAAYMFQLAALKTQKEQLEKRISYFEKMLNVAERYNKERIETAVIRQVLSAHSLKVADKAISRIPYDNGGYVTYSGGEHSSGGGGNDPKKSSAVCTLM</sequence>
<comment type="caution">
    <text evidence="15">The sequence shown here is derived from an EMBL/GenBank/DDBJ whole genome shotgun (WGS) entry which is preliminary data.</text>
</comment>
<dbReference type="InterPro" id="IPR022140">
    <property type="entry name" value="Kinesin-like_KIF1-typ"/>
</dbReference>
<comment type="function">
    <text evidence="9">Microtubule-dependent motor protein required for mitochondrion morphology and transport of mitochondria in neuronal cells.</text>
</comment>
<feature type="region of interest" description="Disordered" evidence="13">
    <location>
        <begin position="395"/>
        <end position="418"/>
    </location>
</feature>
<feature type="coiled-coil region" evidence="12">
    <location>
        <begin position="894"/>
        <end position="921"/>
    </location>
</feature>
<feature type="domain" description="Kinesin motor" evidence="14">
    <location>
        <begin position="5"/>
        <end position="358"/>
    </location>
</feature>
<dbReference type="GO" id="GO:0008017">
    <property type="term" value="F:microtubule binding"/>
    <property type="evidence" value="ECO:0007669"/>
    <property type="project" value="InterPro"/>
</dbReference>
<dbReference type="CDD" id="cd22709">
    <property type="entry name" value="FHA_KIF28P"/>
    <property type="match status" value="1"/>
</dbReference>
<evidence type="ECO:0000256" key="2">
    <source>
        <dbReference type="ARBA" id="ARBA00022448"/>
    </source>
</evidence>
<dbReference type="InterPro" id="IPR001752">
    <property type="entry name" value="Kinesin_motor_dom"/>
</dbReference>
<dbReference type="Gene3D" id="2.60.200.20">
    <property type="match status" value="1"/>
</dbReference>
<dbReference type="GO" id="GO:0007018">
    <property type="term" value="P:microtubule-based movement"/>
    <property type="evidence" value="ECO:0007669"/>
    <property type="project" value="InterPro"/>
</dbReference>
<keyword evidence="5 12" id="KW-0175">Coiled coil</keyword>
<keyword evidence="8 11" id="KW-0505">Motor protein</keyword>
<dbReference type="FunFam" id="3.40.850.10:FF:000063">
    <property type="entry name" value="Kinesin-like protein"/>
    <property type="match status" value="1"/>
</dbReference>
<evidence type="ECO:0000256" key="13">
    <source>
        <dbReference type="SAM" id="MobiDB-lite"/>
    </source>
</evidence>
<dbReference type="AlphaFoldDB" id="A0A9Q1BZT8"/>
<dbReference type="Pfam" id="PF12423">
    <property type="entry name" value="KIF1B"/>
    <property type="match status" value="1"/>
</dbReference>
<organism evidence="15 16">
    <name type="scientific">Holothuria leucospilota</name>
    <name type="common">Black long sea cucumber</name>
    <name type="synonym">Mertensiothuria leucospilota</name>
    <dbReference type="NCBI Taxonomy" id="206669"/>
    <lineage>
        <taxon>Eukaryota</taxon>
        <taxon>Metazoa</taxon>
        <taxon>Echinodermata</taxon>
        <taxon>Eleutherozoa</taxon>
        <taxon>Echinozoa</taxon>
        <taxon>Holothuroidea</taxon>
        <taxon>Aspidochirotacea</taxon>
        <taxon>Aspidochirotida</taxon>
        <taxon>Holothuriidae</taxon>
        <taxon>Holothuria</taxon>
    </lineage>
</organism>
<feature type="region of interest" description="Disordered" evidence="13">
    <location>
        <begin position="970"/>
        <end position="991"/>
    </location>
</feature>
<evidence type="ECO:0000256" key="10">
    <source>
        <dbReference type="ARBA" id="ARBA00079247"/>
    </source>
</evidence>
<evidence type="ECO:0000256" key="12">
    <source>
        <dbReference type="SAM" id="Coils"/>
    </source>
</evidence>
<dbReference type="InterPro" id="IPR035892">
    <property type="entry name" value="C2_domain_sf"/>
</dbReference>
<dbReference type="SUPFAM" id="SSF49562">
    <property type="entry name" value="C2 domain (Calcium/lipid-binding domain, CaLB)"/>
    <property type="match status" value="1"/>
</dbReference>
<keyword evidence="7" id="KW-0472">Membrane</keyword>
<dbReference type="InterPro" id="IPR027417">
    <property type="entry name" value="P-loop_NTPase"/>
</dbReference>
<dbReference type="GO" id="GO:0003777">
    <property type="term" value="F:microtubule motor activity"/>
    <property type="evidence" value="ECO:0007669"/>
    <property type="project" value="InterPro"/>
</dbReference>
<evidence type="ECO:0000256" key="11">
    <source>
        <dbReference type="PROSITE-ProRule" id="PRU00283"/>
    </source>
</evidence>
<dbReference type="Gene3D" id="3.40.850.10">
    <property type="entry name" value="Kinesin motor domain"/>
    <property type="match status" value="1"/>
</dbReference>
<evidence type="ECO:0000256" key="7">
    <source>
        <dbReference type="ARBA" id="ARBA00023136"/>
    </source>
</evidence>
<keyword evidence="3 11" id="KW-0547">Nucleotide-binding</keyword>
<dbReference type="GO" id="GO:0031966">
    <property type="term" value="C:mitochondrial membrane"/>
    <property type="evidence" value="ECO:0007669"/>
    <property type="project" value="UniProtKB-SubCell"/>
</dbReference>
<dbReference type="PROSITE" id="PS50067">
    <property type="entry name" value="KINESIN_MOTOR_2"/>
    <property type="match status" value="1"/>
</dbReference>
<dbReference type="SUPFAM" id="SSF49879">
    <property type="entry name" value="SMAD/FHA domain"/>
    <property type="match status" value="1"/>
</dbReference>
<evidence type="ECO:0000256" key="4">
    <source>
        <dbReference type="ARBA" id="ARBA00022840"/>
    </source>
</evidence>
<keyword evidence="6" id="KW-0496">Mitochondrion</keyword>
<dbReference type="InterPro" id="IPR036961">
    <property type="entry name" value="Kinesin_motor_dom_sf"/>
</dbReference>
<dbReference type="InterPro" id="IPR000253">
    <property type="entry name" value="FHA_dom"/>
</dbReference>
<name>A0A9Q1BZT8_HOLLE</name>
<evidence type="ECO:0000256" key="9">
    <source>
        <dbReference type="ARBA" id="ARBA00054688"/>
    </source>
</evidence>
<dbReference type="Pfam" id="PF00498">
    <property type="entry name" value="FHA"/>
    <property type="match status" value="1"/>
</dbReference>
<dbReference type="Proteomes" id="UP001152320">
    <property type="component" value="Chromosome 9"/>
</dbReference>
<comment type="subcellular location">
    <subcellularLocation>
        <location evidence="1">Mitochondrion membrane</location>
        <topology evidence="1">Peripheral membrane protein</topology>
    </subcellularLocation>
</comment>